<protein>
    <submittedName>
        <fullName evidence="2">Uncharacterized protein</fullName>
    </submittedName>
</protein>
<sequence>LEYGNNLEISLDIRNHRMLTNYDKKNDIIYESYHNKTHDNREYHKLVNRRDSNNTYIQLKRGRPNNVEAYLNSFKYRHSKKSGLKKLDCYYEKKLFNSLDKIEKLAQQKNITEKRIKKIIYKKYVVRFILLTLLPLFGLILPIMYYNTDHMEKENCVKVINAKTRKVIHYLHKKCKMLPPEYRFYNYLFFTSLGLIIILFIIYTYVKILKYKRIKSGIQK</sequence>
<proteinExistence type="predicted"/>
<feature type="non-terminal residue" evidence="2">
    <location>
        <position position="1"/>
    </location>
</feature>
<evidence type="ECO:0000313" key="2">
    <source>
        <dbReference type="EMBL" id="SCA83357.1"/>
    </source>
</evidence>
<accession>A0A1G4ECS6</accession>
<evidence type="ECO:0000313" key="3">
    <source>
        <dbReference type="Proteomes" id="UP000196402"/>
    </source>
</evidence>
<feature type="transmembrane region" description="Helical" evidence="1">
    <location>
        <begin position="124"/>
        <end position="145"/>
    </location>
</feature>
<gene>
    <name evidence="2" type="ORF">PVT01_000006600</name>
</gene>
<keyword evidence="1" id="KW-0472">Membrane</keyword>
<dbReference type="EMBL" id="FLYH01000004">
    <property type="protein sequence ID" value="SCA83357.1"/>
    <property type="molecule type" value="Genomic_DNA"/>
</dbReference>
<keyword evidence="1" id="KW-0812">Transmembrane</keyword>
<keyword evidence="1" id="KW-1133">Transmembrane helix</keyword>
<dbReference type="Pfam" id="PF12420">
    <property type="entry name" value="DUF3671"/>
    <property type="match status" value="1"/>
</dbReference>
<dbReference type="InterPro" id="IPR022139">
    <property type="entry name" value="Fam-L/Fam-M-like_plasmodium"/>
</dbReference>
<dbReference type="AlphaFoldDB" id="A0A1G4ECS6"/>
<dbReference type="VEuPathDB" id="PlasmoDB:PVPAM_060005600"/>
<dbReference type="VEuPathDB" id="PlasmoDB:PVW1_070045200"/>
<dbReference type="Proteomes" id="UP000196402">
    <property type="component" value="Unassembled WGS sequence"/>
</dbReference>
<organism evidence="2 3">
    <name type="scientific">Plasmodium vivax</name>
    <name type="common">malaria parasite P. vivax</name>
    <dbReference type="NCBI Taxonomy" id="5855"/>
    <lineage>
        <taxon>Eukaryota</taxon>
        <taxon>Sar</taxon>
        <taxon>Alveolata</taxon>
        <taxon>Apicomplexa</taxon>
        <taxon>Aconoidasida</taxon>
        <taxon>Haemosporida</taxon>
        <taxon>Plasmodiidae</taxon>
        <taxon>Plasmodium</taxon>
        <taxon>Plasmodium (Plasmodium)</taxon>
    </lineage>
</organism>
<evidence type="ECO:0000256" key="1">
    <source>
        <dbReference type="SAM" id="Phobius"/>
    </source>
</evidence>
<name>A0A1G4ECS6_PLAVI</name>
<reference evidence="2 3" key="1">
    <citation type="submission" date="2016-07" db="EMBL/GenBank/DDBJ databases">
        <authorList>
            <consortium name="Pathogen Informatics"/>
        </authorList>
    </citation>
    <scope>NUCLEOTIDE SEQUENCE [LARGE SCALE GENOMIC DNA]</scope>
</reference>
<feature type="transmembrane region" description="Helical" evidence="1">
    <location>
        <begin position="184"/>
        <end position="206"/>
    </location>
</feature>
<dbReference type="VEuPathDB" id="PlasmoDB:PVP01_0008260"/>